<sequence length="383" mass="43723">MNLYLSLFVLLFAVSSCKKIEKVDLAALALNEPIHNVYNTNDTVLIGVETIEYPYDLILEVITPGKYSYGDIDLKGSRVLFLINAESLKTDSITRFGGAHYDMATLSDSNKLQDNLTKYKADTNIYGVRIEMGSPELKTALLNKLESKYGKGTKNPNTDNGQYWNVKAENKLILFAPDYDRLIIINNTHLSKTCYWDSFNGMIDLGGCDQEKYLQSLVRNATKPEDVQNKPQITIDKDWNINKLIIGTSTEEDIKSFPSHNSFERLEEYDGASAALKQVYYQDKYHDIYFFFSPSKTNPENPKENILQGYSVTDFKKVEISFDGPLKPGTTWEEAIKLFDSKKILNYADLKISNYLEIDHGLYKVTLTFDENKQFSAIYFSNK</sequence>
<dbReference type="Proteomes" id="UP001597440">
    <property type="component" value="Unassembled WGS sequence"/>
</dbReference>
<protein>
    <submittedName>
        <fullName evidence="1">Uncharacterized protein</fullName>
    </submittedName>
</protein>
<comment type="caution">
    <text evidence="1">The sequence shown here is derived from an EMBL/GenBank/DDBJ whole genome shotgun (WGS) entry which is preliminary data.</text>
</comment>
<evidence type="ECO:0000313" key="2">
    <source>
        <dbReference type="Proteomes" id="UP001597440"/>
    </source>
</evidence>
<organism evidence="1 2">
    <name type="scientific">Sphingobacterium tabacisoli</name>
    <dbReference type="NCBI Taxonomy" id="2044855"/>
    <lineage>
        <taxon>Bacteria</taxon>
        <taxon>Pseudomonadati</taxon>
        <taxon>Bacteroidota</taxon>
        <taxon>Sphingobacteriia</taxon>
        <taxon>Sphingobacteriales</taxon>
        <taxon>Sphingobacteriaceae</taxon>
        <taxon>Sphingobacterium</taxon>
    </lineage>
</organism>
<proteinExistence type="predicted"/>
<gene>
    <name evidence="1" type="ORF">ACFSQW_17535</name>
</gene>
<dbReference type="RefSeq" id="WP_210352730.1">
    <property type="nucleotide sequence ID" value="NZ_JAEQMU010000001.1"/>
</dbReference>
<keyword evidence="2" id="KW-1185">Reference proteome</keyword>
<evidence type="ECO:0000313" key="1">
    <source>
        <dbReference type="EMBL" id="MFD2556200.1"/>
    </source>
</evidence>
<accession>A0ABW5L6T6</accession>
<dbReference type="EMBL" id="JBHULD010000018">
    <property type="protein sequence ID" value="MFD2556200.1"/>
    <property type="molecule type" value="Genomic_DNA"/>
</dbReference>
<reference evidence="2" key="1">
    <citation type="journal article" date="2019" name="Int. J. Syst. Evol. Microbiol.">
        <title>The Global Catalogue of Microorganisms (GCM) 10K type strain sequencing project: providing services to taxonomists for standard genome sequencing and annotation.</title>
        <authorList>
            <consortium name="The Broad Institute Genomics Platform"/>
            <consortium name="The Broad Institute Genome Sequencing Center for Infectious Disease"/>
            <person name="Wu L."/>
            <person name="Ma J."/>
        </authorList>
    </citation>
    <scope>NUCLEOTIDE SEQUENCE [LARGE SCALE GENOMIC DNA]</scope>
    <source>
        <strain evidence="2">KCTC 52298</strain>
    </source>
</reference>
<name>A0ABW5L6T6_9SPHI</name>